<evidence type="ECO:0000259" key="1">
    <source>
        <dbReference type="PROSITE" id="PS51704"/>
    </source>
</evidence>
<dbReference type="PATRIC" id="fig|28092.6.peg.5684"/>
<dbReference type="PROSITE" id="PS51704">
    <property type="entry name" value="GP_PDE"/>
    <property type="match status" value="1"/>
</dbReference>
<dbReference type="PANTHER" id="PTHR46211:SF10">
    <property type="entry name" value="EXPORTED PROTEIN"/>
    <property type="match status" value="1"/>
</dbReference>
<sequence>MDHSVTPYGVRSGILSSGSTPAHPLIVAHRGGTGEMPENTVEAFRSALENGADALWMTVQVTRDGVPVMYRPADLSALTEGSGPIADVPYGQIARLNAGYRFKGRSDGVGYPYRAHPVRIPTLHEALAKVPADVPIMLDMKQTPVQPLVDAVAAVLEQDHAWQRVRLYSTDADATRAMRRYPQAQLFEARDDTRARLVRLALNGQCDAPPAGTWSGIELHRNVEVIERYTLGEGVTKVDAHWWTPAAVQCFRSQGRVHLMVFGVESADNYAQARALGLDAVMTDSPGALRTALADPDPSRK</sequence>
<dbReference type="Pfam" id="PF03009">
    <property type="entry name" value="GDPD"/>
    <property type="match status" value="1"/>
</dbReference>
<organism evidence="2 3">
    <name type="scientific">Robbsia andropogonis</name>
    <dbReference type="NCBI Taxonomy" id="28092"/>
    <lineage>
        <taxon>Bacteria</taxon>
        <taxon>Pseudomonadati</taxon>
        <taxon>Pseudomonadota</taxon>
        <taxon>Betaproteobacteria</taxon>
        <taxon>Burkholderiales</taxon>
        <taxon>Burkholderiaceae</taxon>
        <taxon>Robbsia</taxon>
    </lineage>
</organism>
<dbReference type="SUPFAM" id="SSF51695">
    <property type="entry name" value="PLC-like phosphodiesterases"/>
    <property type="match status" value="1"/>
</dbReference>
<dbReference type="EMBL" id="LAQU01000053">
    <property type="protein sequence ID" value="KKB61274.1"/>
    <property type="molecule type" value="Genomic_DNA"/>
</dbReference>
<protein>
    <submittedName>
        <fullName evidence="2">Glycerophosphodiester phosphodiesterase</fullName>
    </submittedName>
</protein>
<gene>
    <name evidence="2" type="ORF">WM40_24195</name>
</gene>
<dbReference type="InterPro" id="IPR030395">
    <property type="entry name" value="GP_PDE_dom"/>
</dbReference>
<dbReference type="STRING" id="28092.WM40_24195"/>
<dbReference type="AlphaFoldDB" id="A0A0F5JUH5"/>
<evidence type="ECO:0000313" key="3">
    <source>
        <dbReference type="Proteomes" id="UP000033618"/>
    </source>
</evidence>
<proteinExistence type="predicted"/>
<accession>A0A0F5JUH5</accession>
<keyword evidence="3" id="KW-1185">Reference proteome</keyword>
<name>A0A0F5JUH5_9BURK</name>
<dbReference type="InterPro" id="IPR017946">
    <property type="entry name" value="PLC-like_Pdiesterase_TIM-brl"/>
</dbReference>
<feature type="domain" description="GP-PDE" evidence="1">
    <location>
        <begin position="24"/>
        <end position="293"/>
    </location>
</feature>
<evidence type="ECO:0000313" key="2">
    <source>
        <dbReference type="EMBL" id="KKB61274.1"/>
    </source>
</evidence>
<dbReference type="PANTHER" id="PTHR46211">
    <property type="entry name" value="GLYCEROPHOSPHORYL DIESTER PHOSPHODIESTERASE"/>
    <property type="match status" value="1"/>
</dbReference>
<reference evidence="2 3" key="1">
    <citation type="submission" date="2015-03" db="EMBL/GenBank/DDBJ databases">
        <title>Draft Genome Sequence of Burkholderia andropogonis type strain ICMP2807, isolated from Sorghum bicolor.</title>
        <authorList>
            <person name="Lopes-Santos L."/>
            <person name="Castro D.B."/>
            <person name="Ottoboni L.M."/>
            <person name="Park D."/>
            <person name="Weirc B.S."/>
            <person name="Destefano S.A."/>
        </authorList>
    </citation>
    <scope>NUCLEOTIDE SEQUENCE [LARGE SCALE GENOMIC DNA]</scope>
    <source>
        <strain evidence="2 3">ICMP2807</strain>
    </source>
</reference>
<comment type="caution">
    <text evidence="2">The sequence shown here is derived from an EMBL/GenBank/DDBJ whole genome shotgun (WGS) entry which is preliminary data.</text>
</comment>
<dbReference type="GO" id="GO:0008081">
    <property type="term" value="F:phosphoric diester hydrolase activity"/>
    <property type="evidence" value="ECO:0007669"/>
    <property type="project" value="InterPro"/>
</dbReference>
<dbReference type="Gene3D" id="3.20.20.190">
    <property type="entry name" value="Phosphatidylinositol (PI) phosphodiesterase"/>
    <property type="match status" value="1"/>
</dbReference>
<dbReference type="GO" id="GO:0006629">
    <property type="term" value="P:lipid metabolic process"/>
    <property type="evidence" value="ECO:0007669"/>
    <property type="project" value="InterPro"/>
</dbReference>
<dbReference type="Proteomes" id="UP000033618">
    <property type="component" value="Unassembled WGS sequence"/>
</dbReference>